<dbReference type="Proteomes" id="UP000249185">
    <property type="component" value="Unassembled WGS sequence"/>
</dbReference>
<dbReference type="EMBL" id="QFPW01000030">
    <property type="protein sequence ID" value="PZQ46140.1"/>
    <property type="molecule type" value="Genomic_DNA"/>
</dbReference>
<proteinExistence type="predicted"/>
<comment type="caution">
    <text evidence="1">The sequence shown here is derived from an EMBL/GenBank/DDBJ whole genome shotgun (WGS) entry which is preliminary data.</text>
</comment>
<sequence length="131" mass="14402">MAEEDEFGKRPESLSEVLASIRALVSAETSARMSEQEEQDEDVLMLTSDMRLDSRPGAAAFPALGLGDAAPRPQAGAAAPILDEEGLRGMINAIVREELRGELGERISRDLRKIVRREVEDALRAERERDA</sequence>
<evidence type="ECO:0000313" key="1">
    <source>
        <dbReference type="EMBL" id="PZQ46140.1"/>
    </source>
</evidence>
<gene>
    <name evidence="1" type="ORF">DI556_21150</name>
</gene>
<accession>A0A2W5Q459</accession>
<protein>
    <submittedName>
        <fullName evidence="1">Uncharacterized protein</fullName>
    </submittedName>
</protein>
<name>A0A2W5Q459_RHOSU</name>
<dbReference type="AlphaFoldDB" id="A0A2W5Q459"/>
<reference evidence="1 2" key="1">
    <citation type="submission" date="2017-08" db="EMBL/GenBank/DDBJ databases">
        <title>Infants hospitalized years apart are colonized by the same room-sourced microbial strains.</title>
        <authorList>
            <person name="Brooks B."/>
            <person name="Olm M.R."/>
            <person name="Firek B.A."/>
            <person name="Baker R."/>
            <person name="Thomas B.C."/>
            <person name="Morowitz M.J."/>
            <person name="Banfield J.F."/>
        </authorList>
    </citation>
    <scope>NUCLEOTIDE SEQUENCE [LARGE SCALE GENOMIC DNA]</scope>
    <source>
        <strain evidence="1">S2_005_002_R2_34</strain>
    </source>
</reference>
<evidence type="ECO:0000313" key="2">
    <source>
        <dbReference type="Proteomes" id="UP000249185"/>
    </source>
</evidence>
<organism evidence="1 2">
    <name type="scientific">Rhodovulum sulfidophilum</name>
    <name type="common">Rhodobacter sulfidophilus</name>
    <dbReference type="NCBI Taxonomy" id="35806"/>
    <lineage>
        <taxon>Bacteria</taxon>
        <taxon>Pseudomonadati</taxon>
        <taxon>Pseudomonadota</taxon>
        <taxon>Alphaproteobacteria</taxon>
        <taxon>Rhodobacterales</taxon>
        <taxon>Paracoccaceae</taxon>
        <taxon>Rhodovulum</taxon>
    </lineage>
</organism>